<evidence type="ECO:0000256" key="4">
    <source>
        <dbReference type="ARBA" id="ARBA00023163"/>
    </source>
</evidence>
<evidence type="ECO:0000313" key="6">
    <source>
        <dbReference type="EMBL" id="MBW0129920.1"/>
    </source>
</evidence>
<feature type="domain" description="HTH lysR-type" evidence="5">
    <location>
        <begin position="1"/>
        <end position="58"/>
    </location>
</feature>
<dbReference type="Pfam" id="PF03466">
    <property type="entry name" value="LysR_substrate"/>
    <property type="match status" value="1"/>
</dbReference>
<evidence type="ECO:0000313" key="7">
    <source>
        <dbReference type="Proteomes" id="UP000694300"/>
    </source>
</evidence>
<protein>
    <submittedName>
        <fullName evidence="6">LysR family transcriptional regulator</fullName>
    </submittedName>
</protein>
<proteinExistence type="inferred from homology"/>
<keyword evidence="2" id="KW-0805">Transcription regulation</keyword>
<reference evidence="6 7" key="1">
    <citation type="submission" date="2020-11" db="EMBL/GenBank/DDBJ databases">
        <title>Pseudonocardia abyssalis sp. nov. and Pseudonocardia oceani sp. nov., description and phylogenomic analysis of two novel actinomycetes isolated from the deep Southern Ocean.</title>
        <authorList>
            <person name="Parra J."/>
        </authorList>
    </citation>
    <scope>NUCLEOTIDE SEQUENCE [LARGE SCALE GENOMIC DNA]</scope>
    <source>
        <strain evidence="7">KRD185</strain>
    </source>
</reference>
<dbReference type="PANTHER" id="PTHR30346">
    <property type="entry name" value="TRANSCRIPTIONAL DUAL REGULATOR HCAR-RELATED"/>
    <property type="match status" value="1"/>
</dbReference>
<dbReference type="InterPro" id="IPR005119">
    <property type="entry name" value="LysR_subst-bd"/>
</dbReference>
<keyword evidence="3" id="KW-0238">DNA-binding</keyword>
<keyword evidence="7" id="KW-1185">Reference proteome</keyword>
<evidence type="ECO:0000256" key="3">
    <source>
        <dbReference type="ARBA" id="ARBA00023125"/>
    </source>
</evidence>
<accession>A0ABS6UCG4</accession>
<dbReference type="PANTHER" id="PTHR30346:SF28">
    <property type="entry name" value="HTH-TYPE TRANSCRIPTIONAL REGULATOR CYNR"/>
    <property type="match status" value="1"/>
</dbReference>
<evidence type="ECO:0000256" key="1">
    <source>
        <dbReference type="ARBA" id="ARBA00009437"/>
    </source>
</evidence>
<comment type="caution">
    <text evidence="6">The sequence shown here is derived from an EMBL/GenBank/DDBJ whole genome shotgun (WGS) entry which is preliminary data.</text>
</comment>
<dbReference type="CDD" id="cd05466">
    <property type="entry name" value="PBP2_LTTR_substrate"/>
    <property type="match status" value="1"/>
</dbReference>
<name>A0ABS6UCG4_9PSEU</name>
<evidence type="ECO:0000256" key="2">
    <source>
        <dbReference type="ARBA" id="ARBA00023015"/>
    </source>
</evidence>
<sequence>MELRRLRYFVAVAEERRFSAAARRLHIATPSMSQQIRALERELRVTLFDRTPRGAELTPAGRVLLERARVILAEVDRAREDVRSVGPDRLEQVTLRVCTMAERVLDGPLRLVGVAVPGTEVVVTSSPGDDAVEAVRQARADAAVVWNRPHEHRDLDGLVLGSVLFGVVLPQGHLLAGRSEVPVAALAEGSAATVVMFPWSPFAGVWQRTVDHLLPGGAQAGQVVVEPDLINSPEAMLRAVAAGSGVAPGILGVAEHMDVAGIVVRPLDPPLLLDLEVVWRPPVRPAVRRLVDYLLEAVDDPDVLVSAALRRPGDTGG</sequence>
<gene>
    <name evidence="6" type="ORF">I4I82_19850</name>
</gene>
<dbReference type="Pfam" id="PF00126">
    <property type="entry name" value="HTH_1"/>
    <property type="match status" value="1"/>
</dbReference>
<dbReference type="PROSITE" id="PS50931">
    <property type="entry name" value="HTH_LYSR"/>
    <property type="match status" value="1"/>
</dbReference>
<evidence type="ECO:0000259" key="5">
    <source>
        <dbReference type="PROSITE" id="PS50931"/>
    </source>
</evidence>
<organism evidence="6 7">
    <name type="scientific">Pseudonocardia oceani</name>
    <dbReference type="NCBI Taxonomy" id="2792013"/>
    <lineage>
        <taxon>Bacteria</taxon>
        <taxon>Bacillati</taxon>
        <taxon>Actinomycetota</taxon>
        <taxon>Actinomycetes</taxon>
        <taxon>Pseudonocardiales</taxon>
        <taxon>Pseudonocardiaceae</taxon>
        <taxon>Pseudonocardia</taxon>
    </lineage>
</organism>
<keyword evidence="4" id="KW-0804">Transcription</keyword>
<comment type="similarity">
    <text evidence="1">Belongs to the LysR transcriptional regulatory family.</text>
</comment>
<dbReference type="InterPro" id="IPR000847">
    <property type="entry name" value="LysR_HTH_N"/>
</dbReference>
<dbReference type="RefSeq" id="WP_218592435.1">
    <property type="nucleotide sequence ID" value="NZ_JADQDE010000130.1"/>
</dbReference>
<dbReference type="Proteomes" id="UP000694300">
    <property type="component" value="Unassembled WGS sequence"/>
</dbReference>
<dbReference type="EMBL" id="JADQDF010000001">
    <property type="protein sequence ID" value="MBW0129920.1"/>
    <property type="molecule type" value="Genomic_DNA"/>
</dbReference>